<dbReference type="Gene3D" id="3.30.110.70">
    <property type="entry name" value="Hypothetical protein apc22750. Chain B"/>
    <property type="match status" value="1"/>
</dbReference>
<dbReference type="EMBL" id="BAAAOS010000041">
    <property type="protein sequence ID" value="GAA1593835.1"/>
    <property type="molecule type" value="Genomic_DNA"/>
</dbReference>
<feature type="compositionally biased region" description="Pro residues" evidence="3">
    <location>
        <begin position="1"/>
        <end position="15"/>
    </location>
</feature>
<dbReference type="RefSeq" id="WP_344218844.1">
    <property type="nucleotide sequence ID" value="NZ_BAAAOS010000041.1"/>
</dbReference>
<dbReference type="InterPro" id="IPR035439">
    <property type="entry name" value="UPF0145_dom_sf"/>
</dbReference>
<dbReference type="InterPro" id="IPR002765">
    <property type="entry name" value="UPF0145_YbjQ-like"/>
</dbReference>
<evidence type="ECO:0000313" key="4">
    <source>
        <dbReference type="EMBL" id="GAA1593835.1"/>
    </source>
</evidence>
<evidence type="ECO:0000256" key="3">
    <source>
        <dbReference type="SAM" id="MobiDB-lite"/>
    </source>
</evidence>
<name>A0ABN2E417_9ACTN</name>
<dbReference type="Proteomes" id="UP001500393">
    <property type="component" value="Unassembled WGS sequence"/>
</dbReference>
<dbReference type="HAMAP" id="MF_00338">
    <property type="entry name" value="UPF0145"/>
    <property type="match status" value="1"/>
</dbReference>
<sequence>MSQNYPPNPNQPYPPQQGYQQGPPPGYAPPGGYQQGRPQQGQPPQGPPQGMPPQGPPPGYGQPGYGQPGYGQGPGGYRPTQQQNVPHVAPQGSPYPVLVSTMNDLPGYTADKVFGEVFGLTVRSRDFGSNFTASFRSLGGGEVPEYTQMLAESRHVAVMRMCQMAQQMGANAILAMRFDCTEIAQTMSEVAAYGTAVIVRPVEVARPQDKGSASTPPTSAAEDDANDG</sequence>
<feature type="region of interest" description="Disordered" evidence="3">
    <location>
        <begin position="1"/>
        <end position="92"/>
    </location>
</feature>
<dbReference type="Pfam" id="PF01906">
    <property type="entry name" value="YbjQ_1"/>
    <property type="match status" value="1"/>
</dbReference>
<evidence type="ECO:0000313" key="5">
    <source>
        <dbReference type="Proteomes" id="UP001500393"/>
    </source>
</evidence>
<reference evidence="4 5" key="1">
    <citation type="journal article" date="2019" name="Int. J. Syst. Evol. Microbiol.">
        <title>The Global Catalogue of Microorganisms (GCM) 10K type strain sequencing project: providing services to taxonomists for standard genome sequencing and annotation.</title>
        <authorList>
            <consortium name="The Broad Institute Genomics Platform"/>
            <consortium name="The Broad Institute Genome Sequencing Center for Infectious Disease"/>
            <person name="Wu L."/>
            <person name="Ma J."/>
        </authorList>
    </citation>
    <scope>NUCLEOTIDE SEQUENCE [LARGE SCALE GENOMIC DNA]</scope>
    <source>
        <strain evidence="4 5">JCM 14969</strain>
    </source>
</reference>
<proteinExistence type="inferred from homology"/>
<comment type="similarity">
    <text evidence="1 2">Belongs to the UPF0145 family.</text>
</comment>
<gene>
    <name evidence="4" type="ORF">GCM10009789_54900</name>
</gene>
<dbReference type="PANTHER" id="PTHR34068">
    <property type="entry name" value="UPF0145 PROTEIN YBJQ"/>
    <property type="match status" value="1"/>
</dbReference>
<evidence type="ECO:0000256" key="2">
    <source>
        <dbReference type="HAMAP-Rule" id="MF_00338"/>
    </source>
</evidence>
<feature type="compositionally biased region" description="Low complexity" evidence="3">
    <location>
        <begin position="30"/>
        <end position="43"/>
    </location>
</feature>
<accession>A0ABN2E417</accession>
<comment type="caution">
    <text evidence="4">The sequence shown here is derived from an EMBL/GenBank/DDBJ whole genome shotgun (WGS) entry which is preliminary data.</text>
</comment>
<protein>
    <recommendedName>
        <fullName evidence="2">UPF0145 protein GCM10009789_54900</fullName>
    </recommendedName>
</protein>
<evidence type="ECO:0000256" key="1">
    <source>
        <dbReference type="ARBA" id="ARBA00010751"/>
    </source>
</evidence>
<feature type="region of interest" description="Disordered" evidence="3">
    <location>
        <begin position="204"/>
        <end position="228"/>
    </location>
</feature>
<dbReference type="SUPFAM" id="SSF117782">
    <property type="entry name" value="YbjQ-like"/>
    <property type="match status" value="1"/>
</dbReference>
<feature type="compositionally biased region" description="Pro residues" evidence="3">
    <location>
        <begin position="44"/>
        <end position="60"/>
    </location>
</feature>
<organism evidence="4 5">
    <name type="scientific">Kribbella sancticallisti</name>
    <dbReference type="NCBI Taxonomy" id="460087"/>
    <lineage>
        <taxon>Bacteria</taxon>
        <taxon>Bacillati</taxon>
        <taxon>Actinomycetota</taxon>
        <taxon>Actinomycetes</taxon>
        <taxon>Propionibacteriales</taxon>
        <taxon>Kribbellaceae</taxon>
        <taxon>Kribbella</taxon>
    </lineage>
</organism>
<keyword evidence="5" id="KW-1185">Reference proteome</keyword>
<feature type="compositionally biased region" description="Gly residues" evidence="3">
    <location>
        <begin position="61"/>
        <end position="76"/>
    </location>
</feature>
<dbReference type="PANTHER" id="PTHR34068:SF2">
    <property type="entry name" value="UPF0145 PROTEIN SCO3412"/>
    <property type="match status" value="1"/>
</dbReference>